<reference evidence="1" key="1">
    <citation type="thesis" date="2020" institute="ProQuest LLC" country="789 East Eisenhower Parkway, Ann Arbor, MI, USA">
        <title>Comparative Genomics and Chromosome Evolution.</title>
        <authorList>
            <person name="Mudd A.B."/>
        </authorList>
    </citation>
    <scope>NUCLEOTIDE SEQUENCE</scope>
    <source>
        <strain evidence="1">237g6f4</strain>
        <tissue evidence="1">Blood</tissue>
    </source>
</reference>
<gene>
    <name evidence="1" type="ORF">GDO81_003188</name>
</gene>
<protein>
    <submittedName>
        <fullName evidence="1">Uncharacterized protein</fullName>
    </submittedName>
</protein>
<comment type="caution">
    <text evidence="1">The sequence shown here is derived from an EMBL/GenBank/DDBJ whole genome shotgun (WGS) entry which is preliminary data.</text>
</comment>
<proteinExistence type="predicted"/>
<organism evidence="1 2">
    <name type="scientific">Engystomops pustulosus</name>
    <name type="common">Tungara frog</name>
    <name type="synonym">Physalaemus pustulosus</name>
    <dbReference type="NCBI Taxonomy" id="76066"/>
    <lineage>
        <taxon>Eukaryota</taxon>
        <taxon>Metazoa</taxon>
        <taxon>Chordata</taxon>
        <taxon>Craniata</taxon>
        <taxon>Vertebrata</taxon>
        <taxon>Euteleostomi</taxon>
        <taxon>Amphibia</taxon>
        <taxon>Batrachia</taxon>
        <taxon>Anura</taxon>
        <taxon>Neobatrachia</taxon>
        <taxon>Hyloidea</taxon>
        <taxon>Leptodactylidae</taxon>
        <taxon>Leiuperinae</taxon>
        <taxon>Engystomops</taxon>
    </lineage>
</organism>
<name>A0AAV7A220_ENGPU</name>
<dbReference type="EMBL" id="WNYA01000010">
    <property type="protein sequence ID" value="KAG8552966.1"/>
    <property type="molecule type" value="Genomic_DNA"/>
</dbReference>
<dbReference type="Proteomes" id="UP000824782">
    <property type="component" value="Unassembled WGS sequence"/>
</dbReference>
<accession>A0AAV7A220</accession>
<evidence type="ECO:0000313" key="1">
    <source>
        <dbReference type="EMBL" id="KAG8552966.1"/>
    </source>
</evidence>
<keyword evidence="2" id="KW-1185">Reference proteome</keyword>
<sequence length="85" mass="9432">MRPFLICEAAKTMINVTKILKLLIKVHLGGDFVPATKRKCFGGSSTGEFHVRSDINSAEHNAHKWHLSFTSHTAIGSEIIQASWI</sequence>
<evidence type="ECO:0000313" key="2">
    <source>
        <dbReference type="Proteomes" id="UP000824782"/>
    </source>
</evidence>
<dbReference type="AlphaFoldDB" id="A0AAV7A220"/>